<dbReference type="EMBL" id="LHZF01000165">
    <property type="protein sequence ID" value="KXV15475.1"/>
    <property type="molecule type" value="Genomic_DNA"/>
</dbReference>
<proteinExistence type="predicted"/>
<feature type="transmembrane region" description="Helical" evidence="1">
    <location>
        <begin position="30"/>
        <end position="50"/>
    </location>
</feature>
<feature type="transmembrane region" description="Helical" evidence="1">
    <location>
        <begin position="93"/>
        <end position="111"/>
    </location>
</feature>
<evidence type="ECO:0000256" key="1">
    <source>
        <dbReference type="SAM" id="Phobius"/>
    </source>
</evidence>
<evidence type="ECO:0000313" key="3">
    <source>
        <dbReference type="Proteomes" id="UP000075526"/>
    </source>
</evidence>
<dbReference type="AlphaFoldDB" id="A0A149RMS9"/>
<reference evidence="2 3" key="1">
    <citation type="submission" date="2015-06" db="EMBL/GenBank/DDBJ databases">
        <title>Improved classification and identification of acetic acid bacteria using matrix-assisted laser desorption/ionization time-of-flight mass spectrometry; Gluconobacter nephelii and Gluconobacter uchimurae are later heterotypic synonyms of Gluconobacter japonicus and Gluconobacter oxydans, respectively.</title>
        <authorList>
            <person name="Li L."/>
            <person name="Cleenwerck I."/>
            <person name="De Vuyst L."/>
            <person name="Vandamme P."/>
        </authorList>
    </citation>
    <scope>NUCLEOTIDE SEQUENCE [LARGE SCALE GENOMIC DNA]</scope>
    <source>
        <strain evidence="2 3">LMG 1552</strain>
    </source>
</reference>
<name>A0A149RMS9_9PROT</name>
<keyword evidence="1" id="KW-0812">Transmembrane</keyword>
<organism evidence="2 3">
    <name type="scientific">Acetobacter malorum</name>
    <dbReference type="NCBI Taxonomy" id="178901"/>
    <lineage>
        <taxon>Bacteria</taxon>
        <taxon>Pseudomonadati</taxon>
        <taxon>Pseudomonadota</taxon>
        <taxon>Alphaproteobacteria</taxon>
        <taxon>Acetobacterales</taxon>
        <taxon>Acetobacteraceae</taxon>
        <taxon>Acetobacter</taxon>
    </lineage>
</organism>
<accession>A0A149RMS9</accession>
<keyword evidence="1" id="KW-0472">Membrane</keyword>
<feature type="transmembrane region" description="Helical" evidence="1">
    <location>
        <begin position="118"/>
        <end position="136"/>
    </location>
</feature>
<sequence length="178" mass="18713">MGSWGALIMGFFGAFFASMTLYAQCQSNGLILMIPFIGFGIIGLLAAYVIRQPGEGIVPSERASKAIRWSSIGEGIGLFLASNIVINLHHPEFLMPAMALVVGLHFLPIAYAAPFSPFYALGGALILFGLIGFIVAAPLGGAISGFASAGGLWIASALALRRDIHFKRGNRPIMSASV</sequence>
<protein>
    <submittedName>
        <fullName evidence="2">Uncharacterized protein</fullName>
    </submittedName>
</protein>
<gene>
    <name evidence="2" type="ORF">AD933_08945</name>
</gene>
<comment type="caution">
    <text evidence="2">The sequence shown here is derived from an EMBL/GenBank/DDBJ whole genome shotgun (WGS) entry which is preliminary data.</text>
</comment>
<keyword evidence="1" id="KW-1133">Transmembrane helix</keyword>
<dbReference type="PATRIC" id="fig|178901.13.peg.1470"/>
<evidence type="ECO:0000313" key="2">
    <source>
        <dbReference type="EMBL" id="KXV15475.1"/>
    </source>
</evidence>
<feature type="transmembrane region" description="Helical" evidence="1">
    <location>
        <begin position="6"/>
        <end position="23"/>
    </location>
</feature>
<dbReference type="Proteomes" id="UP000075526">
    <property type="component" value="Unassembled WGS sequence"/>
</dbReference>